<keyword evidence="13" id="KW-1185">Reference proteome</keyword>
<dbReference type="GO" id="GO:0016887">
    <property type="term" value="F:ATP hydrolysis activity"/>
    <property type="evidence" value="ECO:0007669"/>
    <property type="project" value="InterPro"/>
</dbReference>
<dbReference type="Pfam" id="PF06422">
    <property type="entry name" value="PDR_CDR"/>
    <property type="match status" value="2"/>
</dbReference>
<evidence type="ECO:0000256" key="2">
    <source>
        <dbReference type="ARBA" id="ARBA00006012"/>
    </source>
</evidence>
<dbReference type="InterPro" id="IPR003439">
    <property type="entry name" value="ABC_transporter-like_ATP-bd"/>
</dbReference>
<dbReference type="InterPro" id="IPR034003">
    <property type="entry name" value="ABCG_PDR_2"/>
</dbReference>
<dbReference type="InterPro" id="IPR017871">
    <property type="entry name" value="ABC_transporter-like_CS"/>
</dbReference>
<accession>A0A1X6MQG3</accession>
<evidence type="ECO:0000256" key="9">
    <source>
        <dbReference type="SAM" id="MobiDB-lite"/>
    </source>
</evidence>
<evidence type="ECO:0000256" key="6">
    <source>
        <dbReference type="ARBA" id="ARBA00022840"/>
    </source>
</evidence>
<dbReference type="Pfam" id="PF14510">
    <property type="entry name" value="ABC_trans_N"/>
    <property type="match status" value="1"/>
</dbReference>
<evidence type="ECO:0000313" key="13">
    <source>
        <dbReference type="Proteomes" id="UP000194127"/>
    </source>
</evidence>
<feature type="compositionally biased region" description="Polar residues" evidence="9">
    <location>
        <begin position="16"/>
        <end position="32"/>
    </location>
</feature>
<feature type="domain" description="ABC transporter" evidence="11">
    <location>
        <begin position="93"/>
        <end position="343"/>
    </location>
</feature>
<dbReference type="PANTHER" id="PTHR19241">
    <property type="entry name" value="ATP-BINDING CASSETTE TRANSPORTER"/>
    <property type="match status" value="1"/>
</dbReference>
<keyword evidence="5" id="KW-0547">Nucleotide-binding</keyword>
<feature type="transmembrane region" description="Helical" evidence="10">
    <location>
        <begin position="702"/>
        <end position="722"/>
    </location>
</feature>
<evidence type="ECO:0000256" key="7">
    <source>
        <dbReference type="ARBA" id="ARBA00022989"/>
    </source>
</evidence>
<feature type="transmembrane region" description="Helical" evidence="10">
    <location>
        <begin position="451"/>
        <end position="476"/>
    </location>
</feature>
<reference evidence="12 13" key="1">
    <citation type="submission" date="2017-04" db="EMBL/GenBank/DDBJ databases">
        <title>Genome Sequence of the Model Brown-Rot Fungus Postia placenta SB12.</title>
        <authorList>
            <consortium name="DOE Joint Genome Institute"/>
            <person name="Gaskell J."/>
            <person name="Kersten P."/>
            <person name="Larrondo L.F."/>
            <person name="Canessa P."/>
            <person name="Martinez D."/>
            <person name="Hibbett D."/>
            <person name="Schmoll M."/>
            <person name="Kubicek C.P."/>
            <person name="Martinez A.T."/>
            <person name="Yadav J."/>
            <person name="Master E."/>
            <person name="Magnuson J.K."/>
            <person name="James T."/>
            <person name="Yaver D."/>
            <person name="Berka R."/>
            <person name="Labutti K."/>
            <person name="Lipzen A."/>
            <person name="Aerts A."/>
            <person name="Barry K."/>
            <person name="Henrissat B."/>
            <person name="Blanchette R."/>
            <person name="Grigoriev I."/>
            <person name="Cullen D."/>
        </authorList>
    </citation>
    <scope>NUCLEOTIDE SEQUENCE [LARGE SCALE GENOMIC DNA]</scope>
    <source>
        <strain evidence="12 13">MAD-698-R-SB12</strain>
    </source>
</reference>
<dbReference type="InterPro" id="IPR010929">
    <property type="entry name" value="PDR_CDR_ABC"/>
</dbReference>
<dbReference type="Pfam" id="PF01061">
    <property type="entry name" value="ABC2_membrane"/>
    <property type="match status" value="2"/>
</dbReference>
<dbReference type="Pfam" id="PF00005">
    <property type="entry name" value="ABC_tran"/>
    <property type="match status" value="2"/>
</dbReference>
<keyword evidence="7 10" id="KW-1133">Transmembrane helix</keyword>
<keyword evidence="3" id="KW-0813">Transport</keyword>
<dbReference type="OrthoDB" id="245989at2759"/>
<protein>
    <recommendedName>
        <fullName evidence="11">ABC transporter domain-containing protein</fullName>
    </recommendedName>
</protein>
<dbReference type="InterPro" id="IPR013525">
    <property type="entry name" value="ABC2_TM"/>
</dbReference>
<dbReference type="Proteomes" id="UP000194127">
    <property type="component" value="Unassembled WGS sequence"/>
</dbReference>
<keyword evidence="6" id="KW-0067">ATP-binding</keyword>
<dbReference type="GO" id="GO:0016020">
    <property type="term" value="C:membrane"/>
    <property type="evidence" value="ECO:0007669"/>
    <property type="project" value="UniProtKB-SubCell"/>
</dbReference>
<feature type="transmembrane region" description="Helical" evidence="10">
    <location>
        <begin position="1189"/>
        <end position="1220"/>
    </location>
</feature>
<dbReference type="InterPro" id="IPR029481">
    <property type="entry name" value="ABC_trans_N"/>
</dbReference>
<dbReference type="GO" id="GO:0140359">
    <property type="term" value="F:ABC-type transporter activity"/>
    <property type="evidence" value="ECO:0007669"/>
    <property type="project" value="InterPro"/>
</dbReference>
<dbReference type="InterPro" id="IPR043926">
    <property type="entry name" value="ABCG_dom"/>
</dbReference>
<feature type="region of interest" description="Disordered" evidence="9">
    <location>
        <begin position="1"/>
        <end position="42"/>
    </location>
</feature>
<dbReference type="InterPro" id="IPR034001">
    <property type="entry name" value="ABCG_PDR_1"/>
</dbReference>
<dbReference type="GeneID" id="36333200"/>
<dbReference type="STRING" id="670580.A0A1X6MQG3"/>
<dbReference type="InterPro" id="IPR003593">
    <property type="entry name" value="AAA+_ATPase"/>
</dbReference>
<comment type="similarity">
    <text evidence="2">Belongs to the ABC transporter superfamily. ABCG family. PDR (TC 3.A.1.205) subfamily.</text>
</comment>
<keyword evidence="8 10" id="KW-0472">Membrane</keyword>
<dbReference type="RefSeq" id="XP_024335167.1">
    <property type="nucleotide sequence ID" value="XM_024488251.1"/>
</dbReference>
<dbReference type="FunFam" id="3.40.50.300:FF:000054">
    <property type="entry name" value="ABC multidrug transporter atrF"/>
    <property type="match status" value="1"/>
</dbReference>
<evidence type="ECO:0000256" key="3">
    <source>
        <dbReference type="ARBA" id="ARBA00022448"/>
    </source>
</evidence>
<dbReference type="CDD" id="cd03233">
    <property type="entry name" value="ABCG_PDR_domain1"/>
    <property type="match status" value="1"/>
</dbReference>
<evidence type="ECO:0000313" key="12">
    <source>
        <dbReference type="EMBL" id="OSX58373.1"/>
    </source>
</evidence>
<feature type="transmembrane region" description="Helical" evidence="10">
    <location>
        <begin position="1259"/>
        <end position="1281"/>
    </location>
</feature>
<evidence type="ECO:0000256" key="8">
    <source>
        <dbReference type="ARBA" id="ARBA00023136"/>
    </source>
</evidence>
<feature type="transmembrane region" description="Helical" evidence="10">
    <location>
        <begin position="1150"/>
        <end position="1168"/>
    </location>
</feature>
<proteinExistence type="inferred from homology"/>
<evidence type="ECO:0000256" key="5">
    <source>
        <dbReference type="ARBA" id="ARBA00022741"/>
    </source>
</evidence>
<dbReference type="SMART" id="SM00382">
    <property type="entry name" value="AAA"/>
    <property type="match status" value="2"/>
</dbReference>
<gene>
    <name evidence="12" type="ORF">POSPLADRAFT_1173781</name>
</gene>
<evidence type="ECO:0000259" key="11">
    <source>
        <dbReference type="PROSITE" id="PS50893"/>
    </source>
</evidence>
<sequence length="1422" mass="157455">MSRASGVSSGRRADAQSISRQPTRSDATSDEGTLTPGDGPFDFEKTLKTVMRRLEQSDIKTRELGVLFENLRVVGLGAGATYQATLASELNPLKFIDIVKRLRHPPVRDILTGFEGCVKPGEMLLVLGRPGAGCSTLLKTLANHRADYHAVHGDVFYDTFTPAEIAKHYRGDVQYCPEDDVHFPTLTVKETLDFAAKTRTPQTRIAETRREHRETITDILATIFGLRHVKDTLVGDARIRGVSGGEKKRVSISEVLATRSRITAWDNSTRGLDASTALEFVRALRLATDIAHVTTIVAIYQAGESLYELFDKVCVLYEGKMAYFGPAEHARQYFIDMGYEPANRQTTADFLVAVTDPHGRTLRKGFEDRAPRTADEFAQYFLSSDLGAANRQDMEHYRMECEGNPEKSETYRQSNRAEHATTSRARSSYIISIPMQARALMLRRVQIIKGAVGAQVIQVMSFVLQAVIVGTIFLRVSDTTSTFFSQGGVMFFALLFSALSTMAEIPALFGQRPIVLRHTRAAMYHPFVEAVALTLVDAPITAVTIIVFCIVLYFVVGLQASAGQFFIFLLFVYSMTLTMKAWFRALAAAFKSAAPAQAIAGVSVLILVLYTGYTIPQPYMIGALRWLTWLDPLHYGFEALMVNQFRTVDAVCSSLIPTGPGYESVSLQNQVCTTVGSQPGQDTVNGARYVALSYGYSYSHLWRNYGIIIAFGIVFLSALLLLTEINTSVAGDSTVTLFKRGAKANMEQAVPDDEEKPRNSPPSPTETTGVSEDAREAMKEAPAANTFSFENLTYVVPVGGGQRKLLDNVSGYVAPSKLTALMGESGAGKTTLLNVLSERTSGGVVTGNRFMNGQTLPPDFRQKTGYVQQMDTHLPTATVREALFFSAMLRQPPSVPQSEKEAWVDKCLQMCGLKDFADAIVGSLGVEHRKRTTIGVELVAKPSLIFLDEPTSGLDSQSAWAIVSFLRSLAASGQSIVCTIHQPSAELFEQFDRLLLLRKGGQTVYFGDVGEKSSALIGYFESNGARPCGEAENPAEYILDAIGAGATATTDIDWADTWRKSDHASDLVKELDTIHIEGRQRETVSTSAKMSVYQTSWSFQLATLLKRNAERHWRDPTYLIAKLGVNIAAGLLIGFTFFKAKDTVQGTQNKLFAIFMSTIISVPLSNQLQVPFLDMRSIFEIRERHSSMYSWTAFITSQILVEIPWNILGSSLYFLCWYWTVGFPTDRGGFTYLMLGVVFPLYYTTIGQAIAAMCPNAEIAALVFSFLFSFVLSFDGVLQPFRQLGWWQWMYRLSPYTYLIEALLGQAIGHSSVTCDAVELVTVTPPSGQTCQQYLGRFIEEAGGYITDGDASSNCQYCSYSTTDAFLGQSFNIYYSHHWRDFGIFFAFILFNVCCIYLFTYLFRLRSGSLFGVFKRLVAKRQ</sequence>
<feature type="transmembrane region" description="Helical" evidence="10">
    <location>
        <begin position="1117"/>
        <end position="1138"/>
    </location>
</feature>
<dbReference type="CDD" id="cd03232">
    <property type="entry name" value="ABCG_PDR_domain2"/>
    <property type="match status" value="1"/>
</dbReference>
<feature type="transmembrane region" description="Helical" evidence="10">
    <location>
        <begin position="1232"/>
        <end position="1252"/>
    </location>
</feature>
<dbReference type="EMBL" id="KZ110605">
    <property type="protein sequence ID" value="OSX58373.1"/>
    <property type="molecule type" value="Genomic_DNA"/>
</dbReference>
<feature type="transmembrane region" description="Helical" evidence="10">
    <location>
        <begin position="488"/>
        <end position="509"/>
    </location>
</feature>
<evidence type="ECO:0000256" key="10">
    <source>
        <dbReference type="SAM" id="Phobius"/>
    </source>
</evidence>
<feature type="transmembrane region" description="Helical" evidence="10">
    <location>
        <begin position="1382"/>
        <end position="1403"/>
    </location>
</feature>
<evidence type="ECO:0000256" key="1">
    <source>
        <dbReference type="ARBA" id="ARBA00004141"/>
    </source>
</evidence>
<dbReference type="GO" id="GO:0005524">
    <property type="term" value="F:ATP binding"/>
    <property type="evidence" value="ECO:0007669"/>
    <property type="project" value="UniProtKB-KW"/>
</dbReference>
<feature type="compositionally biased region" description="Low complexity" evidence="9">
    <location>
        <begin position="1"/>
        <end position="10"/>
    </location>
</feature>
<feature type="region of interest" description="Disordered" evidence="9">
    <location>
        <begin position="746"/>
        <end position="777"/>
    </location>
</feature>
<feature type="transmembrane region" description="Helical" evidence="10">
    <location>
        <begin position="595"/>
        <end position="615"/>
    </location>
</feature>
<dbReference type="SUPFAM" id="SSF52540">
    <property type="entry name" value="P-loop containing nucleoside triphosphate hydrolases"/>
    <property type="match status" value="2"/>
</dbReference>
<organism evidence="12 13">
    <name type="scientific">Postia placenta MAD-698-R-SB12</name>
    <dbReference type="NCBI Taxonomy" id="670580"/>
    <lineage>
        <taxon>Eukaryota</taxon>
        <taxon>Fungi</taxon>
        <taxon>Dikarya</taxon>
        <taxon>Basidiomycota</taxon>
        <taxon>Agaricomycotina</taxon>
        <taxon>Agaricomycetes</taxon>
        <taxon>Polyporales</taxon>
        <taxon>Adustoporiaceae</taxon>
        <taxon>Rhodonia</taxon>
    </lineage>
</organism>
<dbReference type="Pfam" id="PF19055">
    <property type="entry name" value="ABC2_membrane_7"/>
    <property type="match status" value="1"/>
</dbReference>
<feature type="transmembrane region" description="Helical" evidence="10">
    <location>
        <begin position="530"/>
        <end position="556"/>
    </location>
</feature>
<comment type="subcellular location">
    <subcellularLocation>
        <location evidence="1">Membrane</location>
        <topology evidence="1">Multi-pass membrane protein</topology>
    </subcellularLocation>
</comment>
<evidence type="ECO:0000256" key="4">
    <source>
        <dbReference type="ARBA" id="ARBA00022692"/>
    </source>
</evidence>
<feature type="transmembrane region" description="Helical" evidence="10">
    <location>
        <begin position="562"/>
        <end position="583"/>
    </location>
</feature>
<name>A0A1X6MQG3_9APHY</name>
<feature type="domain" description="ABC transporter" evidence="11">
    <location>
        <begin position="787"/>
        <end position="1024"/>
    </location>
</feature>
<dbReference type="PROSITE" id="PS00211">
    <property type="entry name" value="ABC_TRANSPORTER_1"/>
    <property type="match status" value="1"/>
</dbReference>
<keyword evidence="4 10" id="KW-0812">Transmembrane</keyword>
<dbReference type="Gene3D" id="3.40.50.300">
    <property type="entry name" value="P-loop containing nucleotide triphosphate hydrolases"/>
    <property type="match status" value="2"/>
</dbReference>
<dbReference type="PROSITE" id="PS50893">
    <property type="entry name" value="ABC_TRANSPORTER_2"/>
    <property type="match status" value="2"/>
</dbReference>
<dbReference type="InterPro" id="IPR027417">
    <property type="entry name" value="P-loop_NTPase"/>
</dbReference>